<dbReference type="EMBL" id="VUAA01000023">
    <property type="protein sequence ID" value="KAA1253343.1"/>
    <property type="molecule type" value="Genomic_DNA"/>
</dbReference>
<comment type="caution">
    <text evidence="1">The sequence shown here is derived from an EMBL/GenBank/DDBJ whole genome shotgun (WGS) entry which is preliminary data.</text>
</comment>
<evidence type="ECO:0000313" key="1">
    <source>
        <dbReference type="EMBL" id="KAA1253343.1"/>
    </source>
</evidence>
<name>A0A5Q6PEQ9_VIBCL</name>
<dbReference type="AlphaFoldDB" id="A0A5Q6PEQ9"/>
<dbReference type="Proteomes" id="UP000323225">
    <property type="component" value="Unassembled WGS sequence"/>
</dbReference>
<protein>
    <submittedName>
        <fullName evidence="1">Uncharacterized protein</fullName>
    </submittedName>
</protein>
<accession>A0A5Q6PEQ9</accession>
<reference evidence="1 2" key="1">
    <citation type="submission" date="2019-09" db="EMBL/GenBank/DDBJ databases">
        <authorList>
            <person name="Kritzky A."/>
            <person name="Schelkanova E.Y."/>
            <person name="Alkhova Z.V."/>
            <person name="Smirnova N.I."/>
        </authorList>
    </citation>
    <scope>NUCLEOTIDE SEQUENCE [LARGE SCALE GENOMIC DNA]</scope>
    <source>
        <strain evidence="1 2">M1526</strain>
    </source>
</reference>
<sequence>MLDPKSIENLKAISSVNPSLLVNHYSDGLRLCVTLYIDKKNQYSDFETIGQVSVERSDEKIDGKSVYFVTDTTGAYPGFGSLLYQSLMIELSKIDGGALLISDRENVTQSALGLYKKMESSKDFDFIVIDKSSSNYSDEFMYEDSDKSEILNKAYFWKGAELDLKYHDILISNHRKKNLTLDQMESIVEDGDLLGEWVEINLDELIELRDRGFDDLKSFKITEPEMEY</sequence>
<proteinExistence type="predicted"/>
<evidence type="ECO:0000313" key="2">
    <source>
        <dbReference type="Proteomes" id="UP000323225"/>
    </source>
</evidence>
<organism evidence="1 2">
    <name type="scientific">Vibrio cholerae</name>
    <dbReference type="NCBI Taxonomy" id="666"/>
    <lineage>
        <taxon>Bacteria</taxon>
        <taxon>Pseudomonadati</taxon>
        <taxon>Pseudomonadota</taxon>
        <taxon>Gammaproteobacteria</taxon>
        <taxon>Vibrionales</taxon>
        <taxon>Vibrionaceae</taxon>
        <taxon>Vibrio</taxon>
    </lineage>
</organism>
<gene>
    <name evidence="1" type="ORF">F0M16_18385</name>
</gene>